<feature type="signal peptide" evidence="1">
    <location>
        <begin position="1"/>
        <end position="23"/>
    </location>
</feature>
<accession>A0ABM5WDY3</accession>
<proteinExistence type="predicted"/>
<evidence type="ECO:0000259" key="2">
    <source>
        <dbReference type="Pfam" id="PF13731"/>
    </source>
</evidence>
<dbReference type="Proteomes" id="UP000065511">
    <property type="component" value="Chromosome"/>
</dbReference>
<feature type="domain" description="WxL" evidence="2">
    <location>
        <begin position="46"/>
        <end position="261"/>
    </location>
</feature>
<evidence type="ECO:0000313" key="4">
    <source>
        <dbReference type="Proteomes" id="UP000065511"/>
    </source>
</evidence>
<dbReference type="Pfam" id="PF13731">
    <property type="entry name" value="WxL"/>
    <property type="match status" value="1"/>
</dbReference>
<gene>
    <name evidence="3" type="ORF">ATZ33_14710</name>
</gene>
<dbReference type="InterPro" id="IPR027994">
    <property type="entry name" value="WxL_dom"/>
</dbReference>
<organism evidence="3 4">
    <name type="scientific">Enterococcus silesiacus</name>
    <dbReference type="NCBI Taxonomy" id="332949"/>
    <lineage>
        <taxon>Bacteria</taxon>
        <taxon>Bacillati</taxon>
        <taxon>Bacillota</taxon>
        <taxon>Bacilli</taxon>
        <taxon>Lactobacillales</taxon>
        <taxon>Enterococcaceae</taxon>
        <taxon>Enterococcus</taxon>
    </lineage>
</organism>
<keyword evidence="4" id="KW-1185">Reference proteome</keyword>
<evidence type="ECO:0000313" key="3">
    <source>
        <dbReference type="EMBL" id="ALS03348.1"/>
    </source>
</evidence>
<reference evidence="3 4" key="1">
    <citation type="submission" date="2015-12" db="EMBL/GenBank/DDBJ databases">
        <authorList>
            <person name="Lauer A."/>
            <person name="Humrighouse B."/>
            <person name="Loparev V."/>
            <person name="Shewmaker P.L."/>
            <person name="Whitney A.M."/>
            <person name="McLaughlin R.W."/>
        </authorList>
    </citation>
    <scope>NUCLEOTIDE SEQUENCE [LARGE SCALE GENOMIC DNA]</scope>
    <source>
        <strain evidence="3 4">LMG 23085</strain>
    </source>
</reference>
<sequence length="261" mass="28149">MNRLAALFLCCMALVVTTQPAFAEGAEAGVEIQFSGRPDEGDGIRDPENADVIVDPGKVNKTEGLLRFDFVPELNFGASEISDKNIVFPVNAQQFKDETTARGQFIQLSDYRANPTGWTLQLRQETQFKSEAQDGAVLKGAVLSFDNSWTNSKKDASLAPKVSKEVIRLNNIGETYNLAEAAFGNGGGTWSIVFGASENNPKGQATTVSAKVDEQNKPVIDEAVNKAAYINSAVQLTVPAATEKQPGTYSTVLTWIISELP</sequence>
<evidence type="ECO:0000256" key="1">
    <source>
        <dbReference type="SAM" id="SignalP"/>
    </source>
</evidence>
<feature type="chain" id="PRO_5047399264" description="WxL domain-containing protein" evidence="1">
    <location>
        <begin position="24"/>
        <end position="261"/>
    </location>
</feature>
<dbReference type="EMBL" id="CP013614">
    <property type="protein sequence ID" value="ALS03348.1"/>
    <property type="molecule type" value="Genomic_DNA"/>
</dbReference>
<keyword evidence="1" id="KW-0732">Signal</keyword>
<name>A0ABM5WDY3_9ENTE</name>
<protein>
    <recommendedName>
        <fullName evidence="2">WxL domain-containing protein</fullName>
    </recommendedName>
</protein>